<evidence type="ECO:0000256" key="5">
    <source>
        <dbReference type="ARBA" id="ARBA00022729"/>
    </source>
</evidence>
<name>A0AAW2VJC2_SESRA</name>
<dbReference type="Gene3D" id="3.80.10.10">
    <property type="entry name" value="Ribonuclease Inhibitor"/>
    <property type="match status" value="2"/>
</dbReference>
<dbReference type="FunFam" id="3.80.10.10:FF:000111">
    <property type="entry name" value="LRR receptor-like serine/threonine-protein kinase ERECTA"/>
    <property type="match status" value="2"/>
</dbReference>
<comment type="subcellular location">
    <subcellularLocation>
        <location evidence="1">Membrane</location>
        <topology evidence="1">Single-pass membrane protein</topology>
    </subcellularLocation>
</comment>
<keyword evidence="3" id="KW-0433">Leucine-rich repeat</keyword>
<dbReference type="InterPro" id="IPR032675">
    <property type="entry name" value="LRR_dom_sf"/>
</dbReference>
<dbReference type="Pfam" id="PF13855">
    <property type="entry name" value="LRR_8"/>
    <property type="match status" value="1"/>
</dbReference>
<evidence type="ECO:0000256" key="1">
    <source>
        <dbReference type="ARBA" id="ARBA00004167"/>
    </source>
</evidence>
<keyword evidence="5" id="KW-0732">Signal</keyword>
<sequence length="465" mass="49911">MAMTMGHGKSFTVSGVTFLLTTLFITKLPFSFCLCRLAHQLSSSSRNPNRNSPIFPGAFSSYPSLYNVPLLQTQHPSSSILSVPPSALTLNSDTYLEMGLTRNFLVSTATVLLALALAADACSPSDRAALLDFKAALNEPYLGIFNTWSGTECCTNWYGVSCDPETKRVADIVLRGESEDPIFEKAGRSGYMTGSISPSICQLDRLTTLVVADWKDISGEIPACVTSLPNLRILDLIGNKISGQIPADIGKLSRLTVLNLADNQISGSLPSSIVNLNSLMHLELSNNKLSGEIPSDIGKLSMMSRALLSRNQLTGPIPSSLANIYRLADLDLSMNQITGSIPDQFGSMPVLSTLNLDSNQLSGEIPTSLLANSGLNILNLSRNALEGNLPDVFGPKTYFTTIDLSYNNLRGSIPKSLSSAKYVGHLDLSHNHLCGPIPDGSPFDHLEASSFANNDCLCGMPLRTC</sequence>
<dbReference type="EMBL" id="JACGWJ010000003">
    <property type="protein sequence ID" value="KAL0429292.1"/>
    <property type="molecule type" value="Genomic_DNA"/>
</dbReference>
<evidence type="ECO:0000256" key="3">
    <source>
        <dbReference type="ARBA" id="ARBA00022614"/>
    </source>
</evidence>
<feature type="domain" description="Leucine-rich repeat-containing N-terminal plant-type" evidence="10">
    <location>
        <begin position="124"/>
        <end position="163"/>
    </location>
</feature>
<evidence type="ECO:0000256" key="2">
    <source>
        <dbReference type="ARBA" id="ARBA00009592"/>
    </source>
</evidence>
<reference evidence="12" key="2">
    <citation type="journal article" date="2024" name="Plant">
        <title>Genomic evolution and insights into agronomic trait innovations of Sesamum species.</title>
        <authorList>
            <person name="Miao H."/>
            <person name="Wang L."/>
            <person name="Qu L."/>
            <person name="Liu H."/>
            <person name="Sun Y."/>
            <person name="Le M."/>
            <person name="Wang Q."/>
            <person name="Wei S."/>
            <person name="Zheng Y."/>
            <person name="Lin W."/>
            <person name="Duan Y."/>
            <person name="Cao H."/>
            <person name="Xiong S."/>
            <person name="Wang X."/>
            <person name="Wei L."/>
            <person name="Li C."/>
            <person name="Ma Q."/>
            <person name="Ju M."/>
            <person name="Zhao R."/>
            <person name="Li G."/>
            <person name="Mu C."/>
            <person name="Tian Q."/>
            <person name="Mei H."/>
            <person name="Zhang T."/>
            <person name="Gao T."/>
            <person name="Zhang H."/>
        </authorList>
    </citation>
    <scope>NUCLEOTIDE SEQUENCE</scope>
    <source>
        <strain evidence="12">G02</strain>
    </source>
</reference>
<keyword evidence="8" id="KW-0472">Membrane</keyword>
<evidence type="ECO:0000256" key="4">
    <source>
        <dbReference type="ARBA" id="ARBA00022692"/>
    </source>
</evidence>
<keyword evidence="6" id="KW-0677">Repeat</keyword>
<protein>
    <submittedName>
        <fullName evidence="12">DNA damage-repair/toleration protein</fullName>
    </submittedName>
</protein>
<keyword evidence="7" id="KW-1133">Transmembrane helix</keyword>
<proteinExistence type="inferred from homology"/>
<evidence type="ECO:0000256" key="8">
    <source>
        <dbReference type="ARBA" id="ARBA00023136"/>
    </source>
</evidence>
<dbReference type="PANTHER" id="PTHR48004">
    <property type="entry name" value="OS01G0149700 PROTEIN"/>
    <property type="match status" value="1"/>
</dbReference>
<dbReference type="SMART" id="SM00369">
    <property type="entry name" value="LRR_TYP"/>
    <property type="match status" value="4"/>
</dbReference>
<dbReference type="PANTHER" id="PTHR48004:SF103">
    <property type="entry name" value="OS01G0515300 PROTEIN"/>
    <property type="match status" value="1"/>
</dbReference>
<dbReference type="GO" id="GO:0006952">
    <property type="term" value="P:defense response"/>
    <property type="evidence" value="ECO:0007669"/>
    <property type="project" value="UniProtKB-ARBA"/>
</dbReference>
<dbReference type="Pfam" id="PF23598">
    <property type="entry name" value="LRR_14"/>
    <property type="match status" value="1"/>
</dbReference>
<comment type="caution">
    <text evidence="12">The sequence shown here is derived from an EMBL/GenBank/DDBJ whole genome shotgun (WGS) entry which is preliminary data.</text>
</comment>
<evidence type="ECO:0000256" key="6">
    <source>
        <dbReference type="ARBA" id="ARBA00022737"/>
    </source>
</evidence>
<evidence type="ECO:0000256" key="9">
    <source>
        <dbReference type="ARBA" id="ARBA00023180"/>
    </source>
</evidence>
<evidence type="ECO:0000313" key="12">
    <source>
        <dbReference type="EMBL" id="KAL0429292.1"/>
    </source>
</evidence>
<organism evidence="12">
    <name type="scientific">Sesamum radiatum</name>
    <name type="common">Black benniseed</name>
    <dbReference type="NCBI Taxonomy" id="300843"/>
    <lineage>
        <taxon>Eukaryota</taxon>
        <taxon>Viridiplantae</taxon>
        <taxon>Streptophyta</taxon>
        <taxon>Embryophyta</taxon>
        <taxon>Tracheophyta</taxon>
        <taxon>Spermatophyta</taxon>
        <taxon>Magnoliopsida</taxon>
        <taxon>eudicotyledons</taxon>
        <taxon>Gunneridae</taxon>
        <taxon>Pentapetalae</taxon>
        <taxon>asterids</taxon>
        <taxon>lamiids</taxon>
        <taxon>Lamiales</taxon>
        <taxon>Pedaliaceae</taxon>
        <taxon>Sesamum</taxon>
    </lineage>
</organism>
<dbReference type="InterPro" id="IPR001611">
    <property type="entry name" value="Leu-rich_rpt"/>
</dbReference>
<feature type="domain" description="Disease resistance R13L4/SHOC-2-like LRR" evidence="11">
    <location>
        <begin position="218"/>
        <end position="303"/>
    </location>
</feature>
<dbReference type="AlphaFoldDB" id="A0AAW2VJC2"/>
<dbReference type="InterPro" id="IPR055414">
    <property type="entry name" value="LRR_R13L4/SHOC2-like"/>
</dbReference>
<evidence type="ECO:0000259" key="11">
    <source>
        <dbReference type="Pfam" id="PF23598"/>
    </source>
</evidence>
<dbReference type="InterPro" id="IPR013210">
    <property type="entry name" value="LRR_N_plant-typ"/>
</dbReference>
<dbReference type="InterPro" id="IPR003591">
    <property type="entry name" value="Leu-rich_rpt_typical-subtyp"/>
</dbReference>
<dbReference type="GO" id="GO:0016020">
    <property type="term" value="C:membrane"/>
    <property type="evidence" value="ECO:0007669"/>
    <property type="project" value="UniProtKB-SubCell"/>
</dbReference>
<dbReference type="SUPFAM" id="SSF52058">
    <property type="entry name" value="L domain-like"/>
    <property type="match status" value="1"/>
</dbReference>
<evidence type="ECO:0000256" key="7">
    <source>
        <dbReference type="ARBA" id="ARBA00022989"/>
    </source>
</evidence>
<comment type="similarity">
    <text evidence="2">Belongs to the RLP family.</text>
</comment>
<gene>
    <name evidence="12" type="ORF">Sradi_0555200</name>
</gene>
<dbReference type="Pfam" id="PF08263">
    <property type="entry name" value="LRRNT_2"/>
    <property type="match status" value="1"/>
</dbReference>
<evidence type="ECO:0000259" key="10">
    <source>
        <dbReference type="Pfam" id="PF08263"/>
    </source>
</evidence>
<dbReference type="InterPro" id="IPR052941">
    <property type="entry name" value="StomDev_PlantInt_Reg"/>
</dbReference>
<keyword evidence="9" id="KW-0325">Glycoprotein</keyword>
<reference evidence="12" key="1">
    <citation type="submission" date="2020-06" db="EMBL/GenBank/DDBJ databases">
        <authorList>
            <person name="Li T."/>
            <person name="Hu X."/>
            <person name="Zhang T."/>
            <person name="Song X."/>
            <person name="Zhang H."/>
            <person name="Dai N."/>
            <person name="Sheng W."/>
            <person name="Hou X."/>
            <person name="Wei L."/>
        </authorList>
    </citation>
    <scope>NUCLEOTIDE SEQUENCE</scope>
    <source>
        <strain evidence="12">G02</strain>
        <tissue evidence="12">Leaf</tissue>
    </source>
</reference>
<dbReference type="GO" id="GO:0051707">
    <property type="term" value="P:response to other organism"/>
    <property type="evidence" value="ECO:0007669"/>
    <property type="project" value="UniProtKB-ARBA"/>
</dbReference>
<keyword evidence="4" id="KW-0812">Transmembrane</keyword>
<accession>A0AAW2VJC2</accession>
<dbReference type="Pfam" id="PF00560">
    <property type="entry name" value="LRR_1"/>
    <property type="match status" value="3"/>
</dbReference>